<evidence type="ECO:0000313" key="2">
    <source>
        <dbReference type="EMBL" id="KAF9470391.1"/>
    </source>
</evidence>
<proteinExistence type="predicted"/>
<keyword evidence="3" id="KW-1185">Reference proteome</keyword>
<dbReference type="AlphaFoldDB" id="A0A9P6CKU8"/>
<accession>A0A9P6CKU8</accession>
<dbReference type="Proteomes" id="UP000807469">
    <property type="component" value="Unassembled WGS sequence"/>
</dbReference>
<name>A0A9P6CKU8_9AGAR</name>
<dbReference type="EMBL" id="MU156029">
    <property type="protein sequence ID" value="KAF9470391.1"/>
    <property type="molecule type" value="Genomic_DNA"/>
</dbReference>
<feature type="non-terminal residue" evidence="2">
    <location>
        <position position="362"/>
    </location>
</feature>
<protein>
    <submittedName>
        <fullName evidence="2">Uncharacterized protein</fullName>
    </submittedName>
</protein>
<sequence length="362" mass="41734">MNTFTPCLTYLLRSNTDVTSLLSGTSIKAIISYVTDYVTKPTLKTHQIFSSAYDVYDKHSELIGGDVKEHEAARKLILKIVNALTSKLEIGSPMACMYLLGNPDHYTSHEFVPFWWKMLGRENGNYVGKSNVDDYKFRPKCYGNLNLYQWIQTHHKKRRSKKAIEEFKTSVDNPDALSGRPTNGTKYQAFLPDHPLYSTHEVFCKEELLHTMVPNFVGGPLPRPDMGDREKYCMTMLTLFRPWRTGQELKRVDQSWDEAFIEYQFSARDTTLINNLNLKYECLDARDDFHGELNRKIKQANNSTGFDSDDDSDYSDADYDDYTSVPNRIPEYNIKGKKAKARDKVINEIDDILSKSGWTNEC</sequence>
<evidence type="ECO:0000313" key="3">
    <source>
        <dbReference type="Proteomes" id="UP000807469"/>
    </source>
</evidence>
<gene>
    <name evidence="2" type="ORF">BDN70DRAFT_821443</name>
</gene>
<dbReference type="OrthoDB" id="3259294at2759"/>
<feature type="region of interest" description="Disordered" evidence="1">
    <location>
        <begin position="301"/>
        <end position="322"/>
    </location>
</feature>
<evidence type="ECO:0000256" key="1">
    <source>
        <dbReference type="SAM" id="MobiDB-lite"/>
    </source>
</evidence>
<feature type="compositionally biased region" description="Acidic residues" evidence="1">
    <location>
        <begin position="307"/>
        <end position="321"/>
    </location>
</feature>
<reference evidence="2" key="1">
    <citation type="submission" date="2020-11" db="EMBL/GenBank/DDBJ databases">
        <authorList>
            <consortium name="DOE Joint Genome Institute"/>
            <person name="Ahrendt S."/>
            <person name="Riley R."/>
            <person name="Andreopoulos W."/>
            <person name="Labutti K."/>
            <person name="Pangilinan J."/>
            <person name="Ruiz-Duenas F.J."/>
            <person name="Barrasa J.M."/>
            <person name="Sanchez-Garcia M."/>
            <person name="Camarero S."/>
            <person name="Miyauchi S."/>
            <person name="Serrano A."/>
            <person name="Linde D."/>
            <person name="Babiker R."/>
            <person name="Drula E."/>
            <person name="Ayuso-Fernandez I."/>
            <person name="Pacheco R."/>
            <person name="Padilla G."/>
            <person name="Ferreira P."/>
            <person name="Barriuso J."/>
            <person name="Kellner H."/>
            <person name="Castanera R."/>
            <person name="Alfaro M."/>
            <person name="Ramirez L."/>
            <person name="Pisabarro A.G."/>
            <person name="Kuo A."/>
            <person name="Tritt A."/>
            <person name="Lipzen A."/>
            <person name="He G."/>
            <person name="Yan M."/>
            <person name="Ng V."/>
            <person name="Cullen D."/>
            <person name="Martin F."/>
            <person name="Rosso M.-N."/>
            <person name="Henrissat B."/>
            <person name="Hibbett D."/>
            <person name="Martinez A.T."/>
            <person name="Grigoriev I.V."/>
        </authorList>
    </citation>
    <scope>NUCLEOTIDE SEQUENCE</scope>
    <source>
        <strain evidence="2">CIRM-BRFM 674</strain>
    </source>
</reference>
<organism evidence="2 3">
    <name type="scientific">Pholiota conissans</name>
    <dbReference type="NCBI Taxonomy" id="109636"/>
    <lineage>
        <taxon>Eukaryota</taxon>
        <taxon>Fungi</taxon>
        <taxon>Dikarya</taxon>
        <taxon>Basidiomycota</taxon>
        <taxon>Agaricomycotina</taxon>
        <taxon>Agaricomycetes</taxon>
        <taxon>Agaricomycetidae</taxon>
        <taxon>Agaricales</taxon>
        <taxon>Agaricineae</taxon>
        <taxon>Strophariaceae</taxon>
        <taxon>Pholiota</taxon>
    </lineage>
</organism>
<comment type="caution">
    <text evidence="2">The sequence shown here is derived from an EMBL/GenBank/DDBJ whole genome shotgun (WGS) entry which is preliminary data.</text>
</comment>